<name>A0A2T7PH35_POMCA</name>
<dbReference type="AlphaFoldDB" id="A0A2T7PH35"/>
<protein>
    <submittedName>
        <fullName evidence="2">Uncharacterized protein</fullName>
    </submittedName>
</protein>
<gene>
    <name evidence="2" type="ORF">C0Q70_08179</name>
</gene>
<dbReference type="EMBL" id="PZQS01000004">
    <property type="protein sequence ID" value="PVD32734.1"/>
    <property type="molecule type" value="Genomic_DNA"/>
</dbReference>
<proteinExistence type="predicted"/>
<feature type="region of interest" description="Disordered" evidence="1">
    <location>
        <begin position="217"/>
        <end position="241"/>
    </location>
</feature>
<sequence>MVLALHFTRGSLVAVGAGQCSEDEVKLSLDTMNTNLTLAAATGYRHSSDDIIKLCREYWSREGIFASCRPHRIKSIAKFARDVKNKLQSFCEKECIGFITFNDCLGTIYNTNLTSPPYDSSTKHCKLYQEVVRDCVDDSQDCKIREPLFLAILTSAFREHLYEEGCVPRPVTASVSVESTTNLPTYHPTTVGPSSVATSSSPPGLCNLARARSCVPRSSPTMRHVSTGPCHATPAPETKSGSRLAECLRVSMSRSSSSPSFLGIMRREIQLDFRLRLHLPAGVERHFLSGRSRGRRA</sequence>
<evidence type="ECO:0000313" key="2">
    <source>
        <dbReference type="EMBL" id="PVD32734.1"/>
    </source>
</evidence>
<comment type="caution">
    <text evidence="2">The sequence shown here is derived from an EMBL/GenBank/DDBJ whole genome shotgun (WGS) entry which is preliminary data.</text>
</comment>
<evidence type="ECO:0000313" key="3">
    <source>
        <dbReference type="Proteomes" id="UP000245119"/>
    </source>
</evidence>
<reference evidence="2 3" key="1">
    <citation type="submission" date="2018-04" db="EMBL/GenBank/DDBJ databases">
        <title>The genome of golden apple snail Pomacea canaliculata provides insight into stress tolerance and invasive adaptation.</title>
        <authorList>
            <person name="Liu C."/>
            <person name="Liu B."/>
            <person name="Ren Y."/>
            <person name="Zhang Y."/>
            <person name="Wang H."/>
            <person name="Li S."/>
            <person name="Jiang F."/>
            <person name="Yin L."/>
            <person name="Zhang G."/>
            <person name="Qian W."/>
            <person name="Fan W."/>
        </authorList>
    </citation>
    <scope>NUCLEOTIDE SEQUENCE [LARGE SCALE GENOMIC DNA]</scope>
    <source>
        <strain evidence="2">SZHN2017</strain>
        <tissue evidence="2">Muscle</tissue>
    </source>
</reference>
<keyword evidence="3" id="KW-1185">Reference proteome</keyword>
<accession>A0A2T7PH35</accession>
<dbReference type="Proteomes" id="UP000245119">
    <property type="component" value="Linkage Group LG4"/>
</dbReference>
<evidence type="ECO:0000256" key="1">
    <source>
        <dbReference type="SAM" id="MobiDB-lite"/>
    </source>
</evidence>
<organism evidence="2 3">
    <name type="scientific">Pomacea canaliculata</name>
    <name type="common">Golden apple snail</name>
    <dbReference type="NCBI Taxonomy" id="400727"/>
    <lineage>
        <taxon>Eukaryota</taxon>
        <taxon>Metazoa</taxon>
        <taxon>Spiralia</taxon>
        <taxon>Lophotrochozoa</taxon>
        <taxon>Mollusca</taxon>
        <taxon>Gastropoda</taxon>
        <taxon>Caenogastropoda</taxon>
        <taxon>Architaenioglossa</taxon>
        <taxon>Ampullarioidea</taxon>
        <taxon>Ampullariidae</taxon>
        <taxon>Pomacea</taxon>
    </lineage>
</organism>